<organism evidence="1 2">
    <name type="scientific">Pseudonocardia humida</name>
    <dbReference type="NCBI Taxonomy" id="2800819"/>
    <lineage>
        <taxon>Bacteria</taxon>
        <taxon>Bacillati</taxon>
        <taxon>Actinomycetota</taxon>
        <taxon>Actinomycetes</taxon>
        <taxon>Pseudonocardiales</taxon>
        <taxon>Pseudonocardiaceae</taxon>
        <taxon>Pseudonocardia</taxon>
    </lineage>
</organism>
<name>A0ABT1A6I6_9PSEU</name>
<dbReference type="Proteomes" id="UP001165283">
    <property type="component" value="Unassembled WGS sequence"/>
</dbReference>
<evidence type="ECO:0000313" key="2">
    <source>
        <dbReference type="Proteomes" id="UP001165283"/>
    </source>
</evidence>
<dbReference type="RefSeq" id="WP_252442810.1">
    <property type="nucleotide sequence ID" value="NZ_JAGSOV010000057.1"/>
</dbReference>
<keyword evidence="2" id="KW-1185">Reference proteome</keyword>
<proteinExistence type="predicted"/>
<protein>
    <submittedName>
        <fullName evidence="1">Uncharacterized protein</fullName>
    </submittedName>
</protein>
<reference evidence="1" key="1">
    <citation type="submission" date="2021-04" db="EMBL/GenBank/DDBJ databases">
        <title>Pseudonocardia sp. nov., isolated from sandy soil of mangrove forest.</title>
        <authorList>
            <person name="Zan Z."/>
            <person name="Huang R."/>
            <person name="Liu W."/>
        </authorList>
    </citation>
    <scope>NUCLEOTIDE SEQUENCE</scope>
    <source>
        <strain evidence="1">S2-4</strain>
    </source>
</reference>
<sequence>MLHNDAPRTAAWLIMGSTGSTPGVLEVVGGHLRFTAAGRGALTSGQLAELERRTGRAGLAAELDRGSSVVLFDAPLEVVGDVTFPWYYFGGGMKLAVAEAPYRFSFLQPQNTQEWPGVDGIPGGRAAGKLWRAALASAGSRR</sequence>
<dbReference type="EMBL" id="JAGSOV010000057">
    <property type="protein sequence ID" value="MCO1658630.1"/>
    <property type="molecule type" value="Genomic_DNA"/>
</dbReference>
<accession>A0ABT1A6I6</accession>
<gene>
    <name evidence="1" type="ORF">KDL28_26545</name>
</gene>
<comment type="caution">
    <text evidence="1">The sequence shown here is derived from an EMBL/GenBank/DDBJ whole genome shotgun (WGS) entry which is preliminary data.</text>
</comment>
<evidence type="ECO:0000313" key="1">
    <source>
        <dbReference type="EMBL" id="MCO1658630.1"/>
    </source>
</evidence>